<dbReference type="OrthoDB" id="9810913at2"/>
<dbReference type="PANTHER" id="PTHR30244">
    <property type="entry name" value="TRANSAMINASE"/>
    <property type="match status" value="1"/>
</dbReference>
<proteinExistence type="inferred from homology"/>
<dbReference type="InterPro" id="IPR015421">
    <property type="entry name" value="PyrdxlP-dep_Trfase_major"/>
</dbReference>
<evidence type="ECO:0000313" key="6">
    <source>
        <dbReference type="Proteomes" id="UP000315010"/>
    </source>
</evidence>
<dbReference type="SUPFAM" id="SSF53383">
    <property type="entry name" value="PLP-dependent transferases"/>
    <property type="match status" value="1"/>
</dbReference>
<evidence type="ECO:0000256" key="4">
    <source>
        <dbReference type="RuleBase" id="RU004508"/>
    </source>
</evidence>
<dbReference type="EMBL" id="SJPJ01000001">
    <property type="protein sequence ID" value="TWT80856.1"/>
    <property type="molecule type" value="Genomic_DNA"/>
</dbReference>
<keyword evidence="3 4" id="KW-0663">Pyridoxal phosphate</keyword>
<name>A0A5C5Z1D0_9BACT</name>
<comment type="caution">
    <text evidence="5">The sequence shown here is derived from an EMBL/GenBank/DDBJ whole genome shotgun (WGS) entry which is preliminary data.</text>
</comment>
<protein>
    <submittedName>
        <fullName evidence="5">UDP-4-amino-4-deoxy-L-arabinose--oxoglutarate aminotransferase</fullName>
        <ecNumber evidence="5">2.6.1.87</ecNumber>
    </submittedName>
</protein>
<evidence type="ECO:0000256" key="1">
    <source>
        <dbReference type="ARBA" id="ARBA00037999"/>
    </source>
</evidence>
<dbReference type="PANTHER" id="PTHR30244:SF34">
    <property type="entry name" value="DTDP-4-AMINO-4,6-DIDEOXYGALACTOSE TRANSAMINASE"/>
    <property type="match status" value="1"/>
</dbReference>
<dbReference type="InterPro" id="IPR015424">
    <property type="entry name" value="PyrdxlP-dep_Trfase"/>
</dbReference>
<dbReference type="Proteomes" id="UP000315010">
    <property type="component" value="Unassembled WGS sequence"/>
</dbReference>
<dbReference type="GO" id="GO:0099620">
    <property type="term" value="F:UDP-4-amino-4-deoxy-L-arabinose aminotransferase"/>
    <property type="evidence" value="ECO:0007669"/>
    <property type="project" value="UniProtKB-EC"/>
</dbReference>
<accession>A0A5C5Z1D0</accession>
<keyword evidence="5" id="KW-0032">Aminotransferase</keyword>
<evidence type="ECO:0000313" key="5">
    <source>
        <dbReference type="EMBL" id="TWT80856.1"/>
    </source>
</evidence>
<keyword evidence="6" id="KW-1185">Reference proteome</keyword>
<dbReference type="GO" id="GO:0030170">
    <property type="term" value="F:pyridoxal phosphate binding"/>
    <property type="evidence" value="ECO:0007669"/>
    <property type="project" value="TreeGrafter"/>
</dbReference>
<dbReference type="Pfam" id="PF01041">
    <property type="entry name" value="DegT_DnrJ_EryC1"/>
    <property type="match status" value="1"/>
</dbReference>
<reference evidence="5 6" key="1">
    <citation type="submission" date="2019-02" db="EMBL/GenBank/DDBJ databases">
        <title>Deep-cultivation of Planctomycetes and their phenomic and genomic characterization uncovers novel biology.</title>
        <authorList>
            <person name="Wiegand S."/>
            <person name="Jogler M."/>
            <person name="Boedeker C."/>
            <person name="Pinto D."/>
            <person name="Vollmers J."/>
            <person name="Rivas-Marin E."/>
            <person name="Kohn T."/>
            <person name="Peeters S.H."/>
            <person name="Heuer A."/>
            <person name="Rast P."/>
            <person name="Oberbeckmann S."/>
            <person name="Bunk B."/>
            <person name="Jeske O."/>
            <person name="Meyerdierks A."/>
            <person name="Storesund J.E."/>
            <person name="Kallscheuer N."/>
            <person name="Luecker S."/>
            <person name="Lage O.M."/>
            <person name="Pohl T."/>
            <person name="Merkel B.J."/>
            <person name="Hornburger P."/>
            <person name="Mueller R.-W."/>
            <person name="Bruemmer F."/>
            <person name="Labrenz M."/>
            <person name="Spormann A.M."/>
            <person name="Op Den Camp H."/>
            <person name="Overmann J."/>
            <person name="Amann R."/>
            <person name="Jetten M.S.M."/>
            <person name="Mascher T."/>
            <person name="Medema M.H."/>
            <person name="Devos D.P."/>
            <person name="Kaster A.-K."/>
            <person name="Ovreas L."/>
            <person name="Rohde M."/>
            <person name="Galperin M.Y."/>
            <person name="Jogler C."/>
        </authorList>
    </citation>
    <scope>NUCLEOTIDE SEQUENCE [LARGE SCALE GENOMIC DNA]</scope>
    <source>
        <strain evidence="5 6">CA13</strain>
    </source>
</reference>
<gene>
    <name evidence="5" type="primary">arnB</name>
    <name evidence="5" type="ORF">CA13_23020</name>
</gene>
<comment type="similarity">
    <text evidence="1 4">Belongs to the DegT/DnrJ/EryC1 family.</text>
</comment>
<dbReference type="GO" id="GO:0000271">
    <property type="term" value="P:polysaccharide biosynthetic process"/>
    <property type="evidence" value="ECO:0007669"/>
    <property type="project" value="TreeGrafter"/>
</dbReference>
<dbReference type="Gene3D" id="3.40.640.10">
    <property type="entry name" value="Type I PLP-dependent aspartate aminotransferase-like (Major domain)"/>
    <property type="match status" value="1"/>
</dbReference>
<dbReference type="CDD" id="cd00616">
    <property type="entry name" value="AHBA_syn"/>
    <property type="match status" value="1"/>
</dbReference>
<feature type="modified residue" description="N6-(pyridoxal phosphate)lysine" evidence="3">
    <location>
        <position position="215"/>
    </location>
</feature>
<evidence type="ECO:0000256" key="3">
    <source>
        <dbReference type="PIRSR" id="PIRSR000390-2"/>
    </source>
</evidence>
<feature type="active site" description="Proton acceptor" evidence="2">
    <location>
        <position position="215"/>
    </location>
</feature>
<sequence length="425" mass="47518">MNQSFDQRSVDSTNENEPVPYFRPSITEAEIREVVTCLRSGWLTTGPRTRKFQSQFAKAVQASHALALNSCTAALHLAVRALGLKAGQGVLIPSQTFAATAEVVLYEGGVPILVDSLTDTLNIDLADADRKCEFAERGELPVKVSEIVGIMPVHFAGRMINMDHVRQFAKRRSLWVVEDAAHAFPAAFQSEESGKMIRCGEATADATCFSFYANKTITTGEGGMVVTDNAELAERIQQMSLHGLSSNAWRRFEHSAAWDYRIVEQGYKYNMTDIAAAIGLHQLKRAEAMRQERQTIARYYSESLADVEELTLPSEDSSRIDSWHLFAVRLQLESLTIDRNTFCEKLSERGIGFSVHWRPLHKHPLYEGFGWTGTDLPVMDDAWPRLVSLPIFAGMRDEESRRVVDTIKQIISENRVSSSARISLG</sequence>
<organism evidence="5 6">
    <name type="scientific">Novipirellula herctigrandis</name>
    <dbReference type="NCBI Taxonomy" id="2527986"/>
    <lineage>
        <taxon>Bacteria</taxon>
        <taxon>Pseudomonadati</taxon>
        <taxon>Planctomycetota</taxon>
        <taxon>Planctomycetia</taxon>
        <taxon>Pirellulales</taxon>
        <taxon>Pirellulaceae</taxon>
        <taxon>Novipirellula</taxon>
    </lineage>
</organism>
<dbReference type="InterPro" id="IPR000653">
    <property type="entry name" value="DegT/StrS_aminotransferase"/>
</dbReference>
<keyword evidence="5" id="KW-0808">Transferase</keyword>
<dbReference type="EC" id="2.6.1.87" evidence="5"/>
<evidence type="ECO:0000256" key="2">
    <source>
        <dbReference type="PIRSR" id="PIRSR000390-1"/>
    </source>
</evidence>
<dbReference type="Gene3D" id="3.90.1150.10">
    <property type="entry name" value="Aspartate Aminotransferase, domain 1"/>
    <property type="match status" value="1"/>
</dbReference>
<dbReference type="PIRSF" id="PIRSF000390">
    <property type="entry name" value="PLP_StrS"/>
    <property type="match status" value="1"/>
</dbReference>
<dbReference type="InterPro" id="IPR015422">
    <property type="entry name" value="PyrdxlP-dep_Trfase_small"/>
</dbReference>
<dbReference type="RefSeq" id="WP_146396132.1">
    <property type="nucleotide sequence ID" value="NZ_SJPJ01000001.1"/>
</dbReference>
<dbReference type="AlphaFoldDB" id="A0A5C5Z1D0"/>